<proteinExistence type="predicted"/>
<dbReference type="PANTHER" id="PTHR33121:SF70">
    <property type="entry name" value="SIGNALING PROTEIN YKOW"/>
    <property type="match status" value="1"/>
</dbReference>
<name>A0ABM6FBG2_9BURK</name>
<dbReference type="RefSeq" id="WP_071021196.1">
    <property type="nucleotide sequence ID" value="NZ_CP017755.1"/>
</dbReference>
<dbReference type="Proteomes" id="UP000177515">
    <property type="component" value="Chromosome 2"/>
</dbReference>
<dbReference type="PANTHER" id="PTHR33121">
    <property type="entry name" value="CYCLIC DI-GMP PHOSPHODIESTERASE PDEF"/>
    <property type="match status" value="1"/>
</dbReference>
<dbReference type="SUPFAM" id="SSF141868">
    <property type="entry name" value="EAL domain-like"/>
    <property type="match status" value="1"/>
</dbReference>
<keyword evidence="4" id="KW-1185">Reference proteome</keyword>
<dbReference type="InterPro" id="IPR001633">
    <property type="entry name" value="EAL_dom"/>
</dbReference>
<sequence length="296" mass="32065">MKDAPKDHAPPPDETLLGRELPAAMRRGELALRLRPIVAGRNGRWCAAEVEPVWQHPLYGVLPPPLLARVARHCGMRAALGDWLLDTVLADLKRWSHLAPQPFRIHLRASLGELSVPHAQKRVLDALRQHGIGAGRLVLALPESVVAQAAEQCQPGFASLRALGARIALAGFGNGYSTLGLLREMPIDELWIDPRLVGTLALPEPRGMAIVSAAIEVARALDLEIGARGVDSRPQRVALRTLGCDALQGDAIAPPLVPDAFLRRLLGEPAPAWHESGDRTAPADPPRETRHTYYAP</sequence>
<gene>
    <name evidence="3" type="ORF">BKK80_24880</name>
</gene>
<organism evidence="3 4">
    <name type="scientific">Cupriavidus malaysiensis</name>
    <dbReference type="NCBI Taxonomy" id="367825"/>
    <lineage>
        <taxon>Bacteria</taxon>
        <taxon>Pseudomonadati</taxon>
        <taxon>Pseudomonadota</taxon>
        <taxon>Betaproteobacteria</taxon>
        <taxon>Burkholderiales</taxon>
        <taxon>Burkholderiaceae</taxon>
        <taxon>Cupriavidus</taxon>
    </lineage>
</organism>
<feature type="compositionally biased region" description="Basic and acidic residues" evidence="1">
    <location>
        <begin position="285"/>
        <end position="296"/>
    </location>
</feature>
<evidence type="ECO:0000256" key="1">
    <source>
        <dbReference type="SAM" id="MobiDB-lite"/>
    </source>
</evidence>
<evidence type="ECO:0000259" key="2">
    <source>
        <dbReference type="PROSITE" id="PS50883"/>
    </source>
</evidence>
<dbReference type="SMART" id="SM00052">
    <property type="entry name" value="EAL"/>
    <property type="match status" value="1"/>
</dbReference>
<dbReference type="Gene3D" id="3.20.20.450">
    <property type="entry name" value="EAL domain"/>
    <property type="match status" value="1"/>
</dbReference>
<dbReference type="EMBL" id="CP017755">
    <property type="protein sequence ID" value="AOZ09073.1"/>
    <property type="molecule type" value="Genomic_DNA"/>
</dbReference>
<evidence type="ECO:0000313" key="4">
    <source>
        <dbReference type="Proteomes" id="UP000177515"/>
    </source>
</evidence>
<dbReference type="PROSITE" id="PS50883">
    <property type="entry name" value="EAL"/>
    <property type="match status" value="1"/>
</dbReference>
<protein>
    <recommendedName>
        <fullName evidence="2">EAL domain-containing protein</fullName>
    </recommendedName>
</protein>
<feature type="region of interest" description="Disordered" evidence="1">
    <location>
        <begin position="272"/>
        <end position="296"/>
    </location>
</feature>
<reference evidence="3 4" key="1">
    <citation type="submission" date="2016-10" db="EMBL/GenBank/DDBJ databases">
        <title>Complete genome sequences of three Cupriavidus strains isolated from various Malaysian environments.</title>
        <authorList>
            <person name="Abdullah A.A.-A."/>
            <person name="Shafie N.A.H."/>
            <person name="Lau N.S."/>
        </authorList>
    </citation>
    <scope>NUCLEOTIDE SEQUENCE [LARGE SCALE GENOMIC DNA]</scope>
    <source>
        <strain evidence="3 4">USMAA1020</strain>
    </source>
</reference>
<dbReference type="Pfam" id="PF00563">
    <property type="entry name" value="EAL"/>
    <property type="match status" value="1"/>
</dbReference>
<accession>A0ABM6FBG2</accession>
<dbReference type="InterPro" id="IPR050706">
    <property type="entry name" value="Cyclic-di-GMP_PDE-like"/>
</dbReference>
<evidence type="ECO:0000313" key="3">
    <source>
        <dbReference type="EMBL" id="AOZ09073.1"/>
    </source>
</evidence>
<dbReference type="CDD" id="cd01948">
    <property type="entry name" value="EAL"/>
    <property type="match status" value="1"/>
</dbReference>
<feature type="domain" description="EAL" evidence="2">
    <location>
        <begin position="14"/>
        <end position="269"/>
    </location>
</feature>
<dbReference type="InterPro" id="IPR035919">
    <property type="entry name" value="EAL_sf"/>
</dbReference>